<proteinExistence type="predicted"/>
<dbReference type="EMBL" id="CR382139">
    <property type="protein sequence ID" value="CAR65979.1"/>
    <property type="molecule type" value="Genomic_DNA"/>
</dbReference>
<evidence type="ECO:0000313" key="2">
    <source>
        <dbReference type="Proteomes" id="UP000000599"/>
    </source>
</evidence>
<sequence length="1082" mass="125121">MLSILRNTRLHGHSSRCLKLTVPLVTSKRCISDRNSSLDQNKIVDLLLKSSKMEPTKQNHTNIEDFNKNFVIHDTVELPDISNPKIPFPSIQFKDYDIADMENLGRLYMKYVTVKYVFDTRPHIRFNEAFNYTDTLLECASMAFDSRKSSFLEYIGQFCIADISKCNQYIEGFFMEDAKSSQLIESFSTYFLKITPRFKRDMVDYNLIWDSAVPNSTIELPSLEYAKHVFNPFLLVDSSNLKKFMSSSMFDGTQENTLVGDKLLDLQNYGKLMFEFYTVKHLFQKLDISNPLFIDIVKNLDSIFEDVISFSALTNVIKCPQYSPIIKDIRTKSNFNEIFYQYLGILDLNNKIVENSVEKWVGRLVDYLIANSSENEINFAIKFDSPSLSSPKYKKQKNLPVVPCLKMSESMSDKAFPHGYADSTMLDELKELGKSCISLAFKHYLVVNSLHETEYEKYKYEKEFIEVVGRHVNDSIKVKSITPDEFSNSDIPFTSDQFLGLYLIEDFEGCMSFLDQFFAGDYNPSNFEASASYIKHLAFQINTPIIRMAGSITSKDSSPLSLPPLSDNSRTTRFLLLNNAVINPSFGTYKNRNWKRNNSMKNSLHLWHSWGSLLYKVSIRHALISKSSQVSSPYIQELFKLLTSNNFCKYILDDSNNFNIIENTDYERLLMERRYTNSLINAQFSQYLATVQMSNSKTIKEWTSSFVELFISLIENLNSEEVIHLINTFTEKFKMHKFSLCQSFATNIIKNIEEERIVIDLPSINELNNEDFAPSEEMGKAFLSYSIASFNIHYGLDSFINSKIDTMDMIEVVVKTKPIKELLRSKSIYQYIGLLVDQKGNTEAQRVTYNFLGQILNSKAKPLNFSKIPNLNLNINDKVIGGSDFFVWGNAIQFPKIHNDALHKLLLVNFYVSRTFFQITRNHVGNIHELPDLCTKFNTIGGEFYKYSVLKHAYTYSSSGTLRLPEAILEKSIKLLMDRVFMSIVCYKSGILYDPFNHTDYSKLAKKAMKNNYFFLRFSSQSFRQYMGSLCYHDIDIADRWVNSIVNTLLDELSNASNIQKQHQILNDLESKMQKYYVQKRI</sequence>
<dbReference type="GeneID" id="8999220"/>
<dbReference type="OrthoDB" id="4017013at2759"/>
<keyword evidence="2" id="KW-1185">Reference proteome</keyword>
<dbReference type="HOGENOM" id="CLU_285906_0_0_1"/>
<evidence type="ECO:0000313" key="1">
    <source>
        <dbReference type="EMBL" id="CAR65979.1"/>
    </source>
</evidence>
<organism evidence="1 2">
    <name type="scientific">Debaryomyces hansenii (strain ATCC 36239 / CBS 767 / BCRC 21394 / JCM 1990 / NBRC 0083 / IGC 2968)</name>
    <name type="common">Yeast</name>
    <name type="synonym">Torulaspora hansenii</name>
    <dbReference type="NCBI Taxonomy" id="284592"/>
    <lineage>
        <taxon>Eukaryota</taxon>
        <taxon>Fungi</taxon>
        <taxon>Dikarya</taxon>
        <taxon>Ascomycota</taxon>
        <taxon>Saccharomycotina</taxon>
        <taxon>Pichiomycetes</taxon>
        <taxon>Debaryomycetaceae</taxon>
        <taxon>Debaryomyces</taxon>
    </lineage>
</organism>
<gene>
    <name evidence="1" type="ordered locus">DEHA2G15488g</name>
</gene>
<dbReference type="InParanoid" id="B5RUT5"/>
<protein>
    <submittedName>
        <fullName evidence="1">DEHA2G15488p</fullName>
    </submittedName>
</protein>
<accession>B5RUT5</accession>
<dbReference type="Proteomes" id="UP000000599">
    <property type="component" value="Chromosome G"/>
</dbReference>
<dbReference type="AlphaFoldDB" id="B5RUT5"/>
<name>B5RUT5_DEBHA</name>
<dbReference type="VEuPathDB" id="FungiDB:DEHA2G15488g"/>
<dbReference type="RefSeq" id="XP_002770646.1">
    <property type="nucleotide sequence ID" value="XM_002770600.1"/>
</dbReference>
<dbReference type="eggNOG" id="ENOG502RPYK">
    <property type="taxonomic scope" value="Eukaryota"/>
</dbReference>
<dbReference type="KEGG" id="dha:DEHA2G15488g"/>
<reference evidence="1 2" key="1">
    <citation type="journal article" date="2004" name="Nature">
        <title>Genome evolution in yeasts.</title>
        <authorList>
            <consortium name="Genolevures"/>
            <person name="Dujon B."/>
            <person name="Sherman D."/>
            <person name="Fischer G."/>
            <person name="Durrens P."/>
            <person name="Casaregola S."/>
            <person name="Lafontaine I."/>
            <person name="de Montigny J."/>
            <person name="Marck C."/>
            <person name="Neuveglise C."/>
            <person name="Talla E."/>
            <person name="Goffard N."/>
            <person name="Frangeul L."/>
            <person name="Aigle M."/>
            <person name="Anthouard V."/>
            <person name="Babour A."/>
            <person name="Barbe V."/>
            <person name="Barnay S."/>
            <person name="Blanchin S."/>
            <person name="Beckerich J.M."/>
            <person name="Beyne E."/>
            <person name="Bleykasten C."/>
            <person name="Boisrame A."/>
            <person name="Boyer J."/>
            <person name="Cattolico L."/>
            <person name="Confanioleri F."/>
            <person name="de Daruvar A."/>
            <person name="Despons L."/>
            <person name="Fabre E."/>
            <person name="Fairhead C."/>
            <person name="Ferry-Dumazet H."/>
            <person name="Groppi A."/>
            <person name="Hantraye F."/>
            <person name="Hennequin C."/>
            <person name="Jauniaux N."/>
            <person name="Joyet P."/>
            <person name="Kachouri R."/>
            <person name="Kerrest A."/>
            <person name="Koszul R."/>
            <person name="Lemaire M."/>
            <person name="Lesur I."/>
            <person name="Ma L."/>
            <person name="Muller H."/>
            <person name="Nicaud J.M."/>
            <person name="Nikolski M."/>
            <person name="Oztas S."/>
            <person name="Ozier-Kalogeropoulos O."/>
            <person name="Pellenz S."/>
            <person name="Potier S."/>
            <person name="Richard G.F."/>
            <person name="Straub M.L."/>
            <person name="Suleau A."/>
            <person name="Swennene D."/>
            <person name="Tekaia F."/>
            <person name="Wesolowski-Louvel M."/>
            <person name="Westhof E."/>
            <person name="Wirth B."/>
            <person name="Zeniou-Meyer M."/>
            <person name="Zivanovic I."/>
            <person name="Bolotin-Fukuhara M."/>
            <person name="Thierry A."/>
            <person name="Bouchier C."/>
            <person name="Caudron B."/>
            <person name="Scarpelli C."/>
            <person name="Gaillardin C."/>
            <person name="Weissenbach J."/>
            <person name="Wincker P."/>
            <person name="Souciet J.L."/>
        </authorList>
    </citation>
    <scope>NUCLEOTIDE SEQUENCE [LARGE SCALE GENOMIC DNA]</scope>
    <source>
        <strain evidence="2">ATCC 36239 / CBS 767 / BCRC 21394 / JCM 1990 / NBRC 0083 / IGC 2968</strain>
    </source>
</reference>